<evidence type="ECO:0000259" key="17">
    <source>
        <dbReference type="PROSITE" id="PS51192"/>
    </source>
</evidence>
<evidence type="ECO:0000256" key="9">
    <source>
        <dbReference type="ARBA" id="ARBA00022833"/>
    </source>
</evidence>
<evidence type="ECO:0000256" key="4">
    <source>
        <dbReference type="ARBA" id="ARBA00022475"/>
    </source>
</evidence>
<dbReference type="InterPro" id="IPR004027">
    <property type="entry name" value="SEC_C_motif"/>
</dbReference>
<keyword evidence="8 15" id="KW-0547">Nucleotide-binding</keyword>
<comment type="subcellular location">
    <subcellularLocation>
        <location evidence="15">Cell membrane</location>
        <topology evidence="15">Peripheral membrane protein</topology>
        <orientation evidence="15">Cytoplasmic side</orientation>
    </subcellularLocation>
    <subcellularLocation>
        <location evidence="15">Cytoplasm</location>
    </subcellularLocation>
    <text evidence="15">Distribution is 50-50.</text>
</comment>
<gene>
    <name evidence="15" type="primary">secA</name>
    <name evidence="20" type="ORF">GGR93_000455</name>
</gene>
<evidence type="ECO:0000259" key="18">
    <source>
        <dbReference type="PROSITE" id="PS51194"/>
    </source>
</evidence>
<feature type="domain" description="Helicase C-terminal" evidence="18">
    <location>
        <begin position="424"/>
        <end position="622"/>
    </location>
</feature>
<evidence type="ECO:0000256" key="16">
    <source>
        <dbReference type="RuleBase" id="RU003874"/>
    </source>
</evidence>
<comment type="similarity">
    <text evidence="2 15 16">Belongs to the SecA family.</text>
</comment>
<keyword evidence="14 15" id="KW-0472">Membrane</keyword>
<comment type="caution">
    <text evidence="20">The sequence shown here is derived from an EMBL/GenBank/DDBJ whole genome shotgun (WGS) entry which is preliminary data.</text>
</comment>
<keyword evidence="21" id="KW-1185">Reference proteome</keyword>
<evidence type="ECO:0000259" key="19">
    <source>
        <dbReference type="PROSITE" id="PS51196"/>
    </source>
</evidence>
<keyword evidence="4 15" id="KW-1003">Cell membrane</keyword>
<dbReference type="InterPro" id="IPR011130">
    <property type="entry name" value="SecA_preprotein_X-link_dom"/>
</dbReference>
<dbReference type="EC" id="7.4.2.8" evidence="15"/>
<comment type="subunit">
    <text evidence="15">Monomer and homodimer. Part of the essential Sec protein translocation apparatus which comprises SecA, SecYEG and auxiliary proteins SecDF-YajC and YidC.</text>
</comment>
<dbReference type="Gene3D" id="1.10.3060.10">
    <property type="entry name" value="Helical scaffold and wing domains of SecA"/>
    <property type="match status" value="1"/>
</dbReference>
<dbReference type="GO" id="GO:0065002">
    <property type="term" value="P:intracellular protein transmembrane transport"/>
    <property type="evidence" value="ECO:0007669"/>
    <property type="project" value="UniProtKB-UniRule"/>
</dbReference>
<dbReference type="SUPFAM" id="SSF81886">
    <property type="entry name" value="Helical scaffold and wing domains of SecA"/>
    <property type="match status" value="1"/>
</dbReference>
<dbReference type="NCBIfam" id="NF009538">
    <property type="entry name" value="PRK12904.1"/>
    <property type="match status" value="1"/>
</dbReference>
<dbReference type="FunFam" id="1.10.3060.10:FF:000003">
    <property type="entry name" value="Protein translocase subunit SecA"/>
    <property type="match status" value="1"/>
</dbReference>
<keyword evidence="6" id="KW-0997">Cell inner membrane</keyword>
<reference evidence="20 21" key="1">
    <citation type="submission" date="2020-08" db="EMBL/GenBank/DDBJ databases">
        <title>Genomic Encyclopedia of Type Strains, Phase IV (KMG-IV): sequencing the most valuable type-strain genomes for metagenomic binning, comparative biology and taxonomic classification.</title>
        <authorList>
            <person name="Goeker M."/>
        </authorList>
    </citation>
    <scope>NUCLEOTIDE SEQUENCE [LARGE SCALE GENOMIC DNA]</scope>
    <source>
        <strain evidence="20 21">DSM 101015</strain>
    </source>
</reference>
<evidence type="ECO:0000256" key="5">
    <source>
        <dbReference type="ARBA" id="ARBA00022490"/>
    </source>
</evidence>
<dbReference type="InterPro" id="IPR000185">
    <property type="entry name" value="SecA"/>
</dbReference>
<evidence type="ECO:0000256" key="10">
    <source>
        <dbReference type="ARBA" id="ARBA00022840"/>
    </source>
</evidence>
<feature type="binding site" evidence="15">
    <location>
        <position position="502"/>
    </location>
    <ligand>
        <name>ATP</name>
        <dbReference type="ChEBI" id="CHEBI:30616"/>
    </ligand>
</feature>
<evidence type="ECO:0000313" key="21">
    <source>
        <dbReference type="Proteomes" id="UP000565745"/>
    </source>
</evidence>
<protein>
    <recommendedName>
        <fullName evidence="15 16">Protein translocase subunit SecA</fullName>
        <ecNumber evidence="15">7.4.2.8</ecNumber>
    </recommendedName>
</protein>
<dbReference type="Pfam" id="PF21090">
    <property type="entry name" value="P-loop_SecA"/>
    <property type="match status" value="1"/>
</dbReference>
<dbReference type="Gene3D" id="3.90.1440.10">
    <property type="entry name" value="SecA, preprotein cross-linking domain"/>
    <property type="match status" value="1"/>
</dbReference>
<evidence type="ECO:0000256" key="6">
    <source>
        <dbReference type="ARBA" id="ARBA00022519"/>
    </source>
</evidence>
<evidence type="ECO:0000256" key="7">
    <source>
        <dbReference type="ARBA" id="ARBA00022723"/>
    </source>
</evidence>
<dbReference type="SMART" id="SM00957">
    <property type="entry name" value="SecA_DEAD"/>
    <property type="match status" value="1"/>
</dbReference>
<dbReference type="InterPro" id="IPR014001">
    <property type="entry name" value="Helicase_ATP-bd"/>
</dbReference>
<dbReference type="AlphaFoldDB" id="A0A7W6M5B4"/>
<dbReference type="InterPro" id="IPR044722">
    <property type="entry name" value="SecA_SF2_C"/>
</dbReference>
<keyword evidence="10 15" id="KW-0067">ATP-binding</keyword>
<dbReference type="InterPro" id="IPR014018">
    <property type="entry name" value="SecA_motor_DEAD"/>
</dbReference>
<dbReference type="InterPro" id="IPR036670">
    <property type="entry name" value="SecA_X-link_sf"/>
</dbReference>
<dbReference type="RefSeq" id="WP_025055220.1">
    <property type="nucleotide sequence ID" value="NZ_JACIFU010000001.1"/>
</dbReference>
<comment type="cofactor">
    <cofactor evidence="1">
        <name>Zn(2+)</name>
        <dbReference type="ChEBI" id="CHEBI:29105"/>
    </cofactor>
</comment>
<dbReference type="InterPro" id="IPR020937">
    <property type="entry name" value="SecA_CS"/>
</dbReference>
<dbReference type="InterPro" id="IPR036266">
    <property type="entry name" value="SecA_Wing/Scaffold_sf"/>
</dbReference>
<evidence type="ECO:0000256" key="11">
    <source>
        <dbReference type="ARBA" id="ARBA00022927"/>
    </source>
</evidence>
<evidence type="ECO:0000313" key="20">
    <source>
        <dbReference type="EMBL" id="MBB4172694.1"/>
    </source>
</evidence>
<dbReference type="GO" id="GO:0043952">
    <property type="term" value="P:protein transport by the Sec complex"/>
    <property type="evidence" value="ECO:0007669"/>
    <property type="project" value="UniProtKB-ARBA"/>
</dbReference>
<keyword evidence="5 15" id="KW-0963">Cytoplasm</keyword>
<organism evidence="20 21">
    <name type="scientific">Sulfitobacter noctilucicola</name>
    <dbReference type="NCBI Taxonomy" id="1342301"/>
    <lineage>
        <taxon>Bacteria</taxon>
        <taxon>Pseudomonadati</taxon>
        <taxon>Pseudomonadota</taxon>
        <taxon>Alphaproteobacteria</taxon>
        <taxon>Rhodobacterales</taxon>
        <taxon>Roseobacteraceae</taxon>
        <taxon>Sulfitobacter</taxon>
    </lineage>
</organism>
<dbReference type="CDD" id="cd18803">
    <property type="entry name" value="SF2_C_secA"/>
    <property type="match status" value="1"/>
</dbReference>
<dbReference type="FunFam" id="3.90.1440.10:FF:000001">
    <property type="entry name" value="Preprotein translocase subunit SecA"/>
    <property type="match status" value="1"/>
</dbReference>
<dbReference type="PANTHER" id="PTHR30612:SF0">
    <property type="entry name" value="CHLOROPLAST PROTEIN-TRANSPORTING ATPASE"/>
    <property type="match status" value="1"/>
</dbReference>
<keyword evidence="7" id="KW-0479">Metal-binding</keyword>
<dbReference type="GO" id="GO:0005829">
    <property type="term" value="C:cytosol"/>
    <property type="evidence" value="ECO:0007669"/>
    <property type="project" value="TreeGrafter"/>
</dbReference>
<dbReference type="Gene3D" id="3.40.50.300">
    <property type="entry name" value="P-loop containing nucleotide triphosphate hydrolases"/>
    <property type="match status" value="2"/>
</dbReference>
<dbReference type="SUPFAM" id="SSF52540">
    <property type="entry name" value="P-loop containing nucleoside triphosphate hydrolases"/>
    <property type="match status" value="2"/>
</dbReference>
<dbReference type="GO" id="GO:0017038">
    <property type="term" value="P:protein import"/>
    <property type="evidence" value="ECO:0007669"/>
    <property type="project" value="InterPro"/>
</dbReference>
<comment type="catalytic activity">
    <reaction evidence="15">
        <text>ATP + H2O + cellular proteinSide 1 = ADP + phosphate + cellular proteinSide 2.</text>
        <dbReference type="EC" id="7.4.2.8"/>
    </reaction>
</comment>
<dbReference type="GO" id="GO:0006605">
    <property type="term" value="P:protein targeting"/>
    <property type="evidence" value="ECO:0007669"/>
    <property type="project" value="UniProtKB-UniRule"/>
</dbReference>
<dbReference type="InterPro" id="IPR001650">
    <property type="entry name" value="Helicase_C-like"/>
</dbReference>
<feature type="domain" description="SecA family profile" evidence="19">
    <location>
        <begin position="5"/>
        <end position="614"/>
    </location>
</feature>
<dbReference type="PROSITE" id="PS01312">
    <property type="entry name" value="SECA"/>
    <property type="match status" value="1"/>
</dbReference>
<feature type="domain" description="Helicase ATP-binding" evidence="17">
    <location>
        <begin position="91"/>
        <end position="249"/>
    </location>
</feature>
<feature type="binding site" evidence="15">
    <location>
        <begin position="107"/>
        <end position="111"/>
    </location>
    <ligand>
        <name>ATP</name>
        <dbReference type="ChEBI" id="CHEBI:30616"/>
    </ligand>
</feature>
<dbReference type="PROSITE" id="PS51196">
    <property type="entry name" value="SECA_MOTOR_DEAD"/>
    <property type="match status" value="1"/>
</dbReference>
<dbReference type="Pfam" id="PF02810">
    <property type="entry name" value="SEC-C"/>
    <property type="match status" value="1"/>
</dbReference>
<dbReference type="EMBL" id="JACIFU010000001">
    <property type="protein sequence ID" value="MBB4172694.1"/>
    <property type="molecule type" value="Genomic_DNA"/>
</dbReference>
<name>A0A7W6M5B4_9RHOB</name>
<dbReference type="InterPro" id="IPR011115">
    <property type="entry name" value="SecA_DEAD"/>
</dbReference>
<evidence type="ECO:0000256" key="12">
    <source>
        <dbReference type="ARBA" id="ARBA00022967"/>
    </source>
</evidence>
<evidence type="ECO:0000256" key="8">
    <source>
        <dbReference type="ARBA" id="ARBA00022741"/>
    </source>
</evidence>
<dbReference type="InterPro" id="IPR011116">
    <property type="entry name" value="SecA_Wing/Scaffold"/>
</dbReference>
<dbReference type="OrthoDB" id="9805579at2"/>
<dbReference type="NCBIfam" id="TIGR00963">
    <property type="entry name" value="secA"/>
    <property type="match status" value="1"/>
</dbReference>
<evidence type="ECO:0000256" key="15">
    <source>
        <dbReference type="HAMAP-Rule" id="MF_01382"/>
    </source>
</evidence>
<evidence type="ECO:0000256" key="1">
    <source>
        <dbReference type="ARBA" id="ARBA00001947"/>
    </source>
</evidence>
<feature type="binding site" evidence="15">
    <location>
        <position position="89"/>
    </location>
    <ligand>
        <name>ATP</name>
        <dbReference type="ChEBI" id="CHEBI:30616"/>
    </ligand>
</feature>
<keyword evidence="12 15" id="KW-1278">Translocase</keyword>
<accession>A0A7W6M5B4</accession>
<dbReference type="GO" id="GO:0005886">
    <property type="term" value="C:plasma membrane"/>
    <property type="evidence" value="ECO:0007669"/>
    <property type="project" value="UniProtKB-SubCell"/>
</dbReference>
<dbReference type="Proteomes" id="UP000565745">
    <property type="component" value="Unassembled WGS sequence"/>
</dbReference>
<sequence length="900" mass="100683">MLGIGTIAKKVFGTPNDRKIKATRPLVEKVNALEPEFEKLSDDGLKDKTEELAKRAMAGESLDDLLPEAFANCREAARRTLGLRAFDTQVMAAIFLHQGNISEQKTGEGKTLTAAIAAYLNALPGKGVHVVTVNEYLVQRDADWMGKVFAALGLTTGAAISGMNTEAKRAAYGCDITYATNNELGFDYLRDNMKSNLDEILQKHHFFAIVDEVDSILIDEARTPLIISGPAQDRSEMYVTINKLIPSLKPEHYELDEKTRNVTFTDDGNEFLEELLRAEGLMEEGQSLYDPESTTIVHHVNQGLRAHKLFLKDKDYIVRDGEIMLIDEFTGRMMQGRRLSDGLHQAIEAKEGTSIMAENVTLASVTFQNYFRLYDKLAGMTGTALTEAEEFQEIYGLGVVEVPTNLPIARVDEDDAVYRTVGEKYKAMIDKVKEANAKGQPCLVGTTSIEKSEQLSQMLTAEGIPHNVLNARQHEQEAQIIADAGKLGAVTIATNMAGRGTDIQLGGNVDLKVLEAITADPEADPNEVRARIEAEHAEEKKKVLEAGGLYVLASERHESRRIDNQLRGRSGRQGDPGRTSFFLSLEDDLMRIFGSERLEKVLTTLGLKEGEAIVHPWVNKSLERAQAKVEGRNFDIRKQLLKFDDVMNEQRKVIFGQRRDIMESDDLSEITTDMRHQVIDDLIDVYMPPKTYADQWDSKGFHEATMEQLNINLPIVEWCEEEGVDDEVIRERMIEATDKMMADKADVFGAENMRNIEKQLLLNAIDTKWQEHLMTLEHLRSVVGFRGYAQRDPLNEYKNEAFQLFEGLLDSLRQEVTQKLGQIQPMSEEERAAMIEELRAQQEAAKAAATAEEPLPEPTAAAIENGFVEDDPTTWGTPGRNDMCPCGSGKKFKHCHGRVN</sequence>
<dbReference type="HAMAP" id="MF_01382">
    <property type="entry name" value="SecA"/>
    <property type="match status" value="1"/>
</dbReference>
<dbReference type="Pfam" id="PF01043">
    <property type="entry name" value="SecA_PP_bind"/>
    <property type="match status" value="1"/>
</dbReference>
<dbReference type="PROSITE" id="PS51192">
    <property type="entry name" value="HELICASE_ATP_BIND_1"/>
    <property type="match status" value="1"/>
</dbReference>
<dbReference type="GO" id="GO:0031522">
    <property type="term" value="C:cell envelope Sec protein transport complex"/>
    <property type="evidence" value="ECO:0007669"/>
    <property type="project" value="TreeGrafter"/>
</dbReference>
<keyword evidence="3 15" id="KW-0813">Transport</keyword>
<dbReference type="SUPFAM" id="SSF81767">
    <property type="entry name" value="Pre-protein crosslinking domain of SecA"/>
    <property type="match status" value="1"/>
</dbReference>
<evidence type="ECO:0000256" key="13">
    <source>
        <dbReference type="ARBA" id="ARBA00023010"/>
    </source>
</evidence>
<dbReference type="PRINTS" id="PR00906">
    <property type="entry name" value="SECA"/>
</dbReference>
<dbReference type="GO" id="GO:0008564">
    <property type="term" value="F:protein-exporting ATPase activity"/>
    <property type="evidence" value="ECO:0007669"/>
    <property type="project" value="UniProtKB-EC"/>
</dbReference>
<evidence type="ECO:0000256" key="14">
    <source>
        <dbReference type="ARBA" id="ARBA00023136"/>
    </source>
</evidence>
<keyword evidence="13 15" id="KW-0811">Translocation</keyword>
<dbReference type="Pfam" id="PF07516">
    <property type="entry name" value="SecA_SW"/>
    <property type="match status" value="1"/>
</dbReference>
<dbReference type="FunFam" id="3.40.50.300:FF:000113">
    <property type="entry name" value="Preprotein translocase subunit SecA"/>
    <property type="match status" value="1"/>
</dbReference>
<dbReference type="SMART" id="SM00958">
    <property type="entry name" value="SecA_PP_bind"/>
    <property type="match status" value="1"/>
</dbReference>
<dbReference type="PANTHER" id="PTHR30612">
    <property type="entry name" value="SECA INNER MEMBRANE COMPONENT OF SEC PROTEIN SECRETION SYSTEM"/>
    <property type="match status" value="1"/>
</dbReference>
<dbReference type="PROSITE" id="PS51194">
    <property type="entry name" value="HELICASE_CTER"/>
    <property type="match status" value="1"/>
</dbReference>
<keyword evidence="9" id="KW-0862">Zinc</keyword>
<proteinExistence type="inferred from homology"/>
<dbReference type="GO" id="GO:0046872">
    <property type="term" value="F:metal ion binding"/>
    <property type="evidence" value="ECO:0007669"/>
    <property type="project" value="UniProtKB-KW"/>
</dbReference>
<evidence type="ECO:0000256" key="3">
    <source>
        <dbReference type="ARBA" id="ARBA00022448"/>
    </source>
</evidence>
<keyword evidence="11 15" id="KW-0653">Protein transport</keyword>
<dbReference type="InterPro" id="IPR027417">
    <property type="entry name" value="P-loop_NTPase"/>
</dbReference>
<dbReference type="CDD" id="cd17928">
    <property type="entry name" value="DEXDc_SecA"/>
    <property type="match status" value="1"/>
</dbReference>
<dbReference type="GO" id="GO:0005524">
    <property type="term" value="F:ATP binding"/>
    <property type="evidence" value="ECO:0007669"/>
    <property type="project" value="UniProtKB-UniRule"/>
</dbReference>
<comment type="function">
    <text evidence="15">Part of the Sec protein translocase complex. Interacts with the SecYEG preprotein conducting channel. Has a central role in coupling the hydrolysis of ATP to the transfer of proteins into and across the cell membrane, serving both as a receptor for the preprotein-SecB complex and as an ATP-driven molecular motor driving the stepwise translocation of polypeptide chains across the membrane.</text>
</comment>
<dbReference type="Pfam" id="PF07517">
    <property type="entry name" value="SecA_DEAD"/>
    <property type="match status" value="1"/>
</dbReference>
<evidence type="ECO:0000256" key="2">
    <source>
        <dbReference type="ARBA" id="ARBA00007650"/>
    </source>
</evidence>